<dbReference type="Pfam" id="PF03054">
    <property type="entry name" value="tRNA_Me_trans"/>
    <property type="match status" value="1"/>
</dbReference>
<feature type="non-terminal residue" evidence="1">
    <location>
        <position position="108"/>
    </location>
</feature>
<comment type="caution">
    <text evidence="1">The sequence shown here is derived from an EMBL/GenBank/DDBJ whole genome shotgun (WGS) entry which is preliminary data.</text>
</comment>
<dbReference type="PANTHER" id="PTHR11933">
    <property type="entry name" value="TRNA 5-METHYLAMINOMETHYL-2-THIOURIDYLATE -METHYLTRANSFERASE"/>
    <property type="match status" value="1"/>
</dbReference>
<dbReference type="PANTHER" id="PTHR11933:SF5">
    <property type="entry name" value="MITOCHONDRIAL TRNA-SPECIFIC 2-THIOURIDYLASE 1"/>
    <property type="match status" value="1"/>
</dbReference>
<gene>
    <name evidence="1" type="ORF">S01H4_65312</name>
</gene>
<sequence>SGGIDSSVTAYLLKEQGWDVLGITMKIPVSCNTNSRRCCGADAAFVCGELNIPHYFVDVTEPFEELIIKQFRQSYARGETPNPCVDCNTLLKFSLLWDFLEETFGISY</sequence>
<protein>
    <recommendedName>
        <fullName evidence="2">tRNA 2-thiouridine(34) synthase MnmA</fullName>
    </recommendedName>
</protein>
<feature type="non-terminal residue" evidence="1">
    <location>
        <position position="1"/>
    </location>
</feature>
<evidence type="ECO:0000313" key="1">
    <source>
        <dbReference type="EMBL" id="GAH24439.1"/>
    </source>
</evidence>
<dbReference type="InterPro" id="IPR014729">
    <property type="entry name" value="Rossmann-like_a/b/a_fold"/>
</dbReference>
<accession>X1F4X8</accession>
<dbReference type="EMBL" id="BART01039916">
    <property type="protein sequence ID" value="GAH24439.1"/>
    <property type="molecule type" value="Genomic_DNA"/>
</dbReference>
<dbReference type="SUPFAM" id="SSF52402">
    <property type="entry name" value="Adenine nucleotide alpha hydrolases-like"/>
    <property type="match status" value="1"/>
</dbReference>
<dbReference type="AlphaFoldDB" id="X1F4X8"/>
<dbReference type="GO" id="GO:0002143">
    <property type="term" value="P:tRNA wobble position uridine thiolation"/>
    <property type="evidence" value="ECO:0007669"/>
    <property type="project" value="TreeGrafter"/>
</dbReference>
<evidence type="ECO:0008006" key="2">
    <source>
        <dbReference type="Google" id="ProtNLM"/>
    </source>
</evidence>
<organism evidence="1">
    <name type="scientific">marine sediment metagenome</name>
    <dbReference type="NCBI Taxonomy" id="412755"/>
    <lineage>
        <taxon>unclassified sequences</taxon>
        <taxon>metagenomes</taxon>
        <taxon>ecological metagenomes</taxon>
    </lineage>
</organism>
<reference evidence="1" key="1">
    <citation type="journal article" date="2014" name="Front. Microbiol.">
        <title>High frequency of phylogenetically diverse reductive dehalogenase-homologous genes in deep subseafloor sedimentary metagenomes.</title>
        <authorList>
            <person name="Kawai M."/>
            <person name="Futagami T."/>
            <person name="Toyoda A."/>
            <person name="Takaki Y."/>
            <person name="Nishi S."/>
            <person name="Hori S."/>
            <person name="Arai W."/>
            <person name="Tsubouchi T."/>
            <person name="Morono Y."/>
            <person name="Uchiyama I."/>
            <person name="Ito T."/>
            <person name="Fujiyama A."/>
            <person name="Inagaki F."/>
            <person name="Takami H."/>
        </authorList>
    </citation>
    <scope>NUCLEOTIDE SEQUENCE</scope>
    <source>
        <strain evidence="1">Expedition CK06-06</strain>
    </source>
</reference>
<name>X1F4X8_9ZZZZ</name>
<dbReference type="Gene3D" id="3.40.50.620">
    <property type="entry name" value="HUPs"/>
    <property type="match status" value="1"/>
</dbReference>
<proteinExistence type="predicted"/>